<accession>J4H2F9</accession>
<name>J4H2F9_9APHY</name>
<keyword evidence="11" id="KW-0812">Transmembrane</keyword>
<comment type="catalytic activity">
    <reaction evidence="9">
        <text>a 1-acyl-sn-glycero-3-phosphocholine + H2O = sn-glycerol 3-phosphocholine + a fatty acid + H(+)</text>
        <dbReference type="Rhea" id="RHEA:15177"/>
        <dbReference type="ChEBI" id="CHEBI:15377"/>
        <dbReference type="ChEBI" id="CHEBI:15378"/>
        <dbReference type="ChEBI" id="CHEBI:16870"/>
        <dbReference type="ChEBI" id="CHEBI:28868"/>
        <dbReference type="ChEBI" id="CHEBI:58168"/>
        <dbReference type="EC" id="3.1.1.5"/>
    </reaction>
</comment>
<keyword evidence="6 8" id="KW-0443">Lipid metabolism</keyword>
<dbReference type="SUPFAM" id="SSF52151">
    <property type="entry name" value="FabD/lysophospholipase-like"/>
    <property type="match status" value="1"/>
</dbReference>
<dbReference type="GeneID" id="24096365"/>
<feature type="region of interest" description="Disordered" evidence="10">
    <location>
        <begin position="631"/>
        <end position="653"/>
    </location>
</feature>
<dbReference type="RefSeq" id="XP_012180737.1">
    <property type="nucleotide sequence ID" value="XM_012325347.1"/>
</dbReference>
<evidence type="ECO:0000256" key="5">
    <source>
        <dbReference type="ARBA" id="ARBA00022963"/>
    </source>
</evidence>
<dbReference type="InterPro" id="IPR002642">
    <property type="entry name" value="LysoPLipase_cat_dom"/>
</dbReference>
<dbReference type="Proteomes" id="UP000006352">
    <property type="component" value="Unassembled WGS sequence"/>
</dbReference>
<evidence type="ECO:0000313" key="14">
    <source>
        <dbReference type="Proteomes" id="UP000006352"/>
    </source>
</evidence>
<evidence type="ECO:0000256" key="6">
    <source>
        <dbReference type="ARBA" id="ARBA00023098"/>
    </source>
</evidence>
<keyword evidence="5 8" id="KW-0442">Lipid degradation</keyword>
<dbReference type="PROSITE" id="PS51210">
    <property type="entry name" value="PLA2C"/>
    <property type="match status" value="1"/>
</dbReference>
<feature type="transmembrane region" description="Helical" evidence="11">
    <location>
        <begin position="663"/>
        <end position="684"/>
    </location>
</feature>
<evidence type="ECO:0000259" key="12">
    <source>
        <dbReference type="PROSITE" id="PS51210"/>
    </source>
</evidence>
<proteinExistence type="inferred from homology"/>
<evidence type="ECO:0000313" key="13">
    <source>
        <dbReference type="EMBL" id="CCM01454.1"/>
    </source>
</evidence>
<dbReference type="InterPro" id="IPR016035">
    <property type="entry name" value="Acyl_Trfase/lysoPLipase"/>
</dbReference>
<feature type="domain" description="PLA2c" evidence="12">
    <location>
        <begin position="29"/>
        <end position="607"/>
    </location>
</feature>
<dbReference type="GO" id="GO:0004623">
    <property type="term" value="F:phospholipase A2 activity"/>
    <property type="evidence" value="ECO:0007669"/>
    <property type="project" value="TreeGrafter"/>
</dbReference>
<evidence type="ECO:0000256" key="10">
    <source>
        <dbReference type="SAM" id="MobiDB-lite"/>
    </source>
</evidence>
<keyword evidence="7" id="KW-0325">Glycoprotein</keyword>
<dbReference type="Gene3D" id="3.40.1090.10">
    <property type="entry name" value="Cytosolic phospholipase A2 catalytic domain"/>
    <property type="match status" value="1"/>
</dbReference>
<dbReference type="GO" id="GO:0046475">
    <property type="term" value="P:glycerophospholipid catabolic process"/>
    <property type="evidence" value="ECO:0007669"/>
    <property type="project" value="TreeGrafter"/>
</dbReference>
<evidence type="ECO:0000256" key="3">
    <source>
        <dbReference type="ARBA" id="ARBA00022729"/>
    </source>
</evidence>
<evidence type="ECO:0000256" key="7">
    <source>
        <dbReference type="ARBA" id="ARBA00023180"/>
    </source>
</evidence>
<dbReference type="EC" id="3.1.1.5" evidence="2 9"/>
<sequence>MVVLFPVTDAQAKSSSASNVTTYNPVYETCPASDNLIRRTGTPQAGNQTLNTDEVEYINSRQKIVQTSLRSWLGDSLSTVYSGNFDALSATDMPNFGIAMSGGNLRAALFNAAALNAFDDRNETSVARGLGGLLQSSTYMTALSGGSYVSTSLIFNEFPTLPNLVFGNETAGIPGWQLVEDMFEPGPSGAYEDTFIGHLMDDLGDKRFAGDFPVTFCDLWGRALSYHFMPGTAGTASFASNTTVGNHAAAISYSSMTQLESWKTHALPFPVVLINVNSPNAPGVPFGDTGAVPLTTVVYELTPFEFGSYEPQLAAFVSLSYLGSTFSDGMQEKCVNSFDNAGLMIGTSSCDFHIYNYTHNPIWNEEFVPLIDIIDGSYGKLQPGQEMDVMSVANPFYKMNVGTYQDWNETALSLLDGSLDVENDPILPLLVKKRNVDAIVILDSSGETAYDKPSGLSLMATQEKAAILPSGTINFPTPFPASTNEFMSLGLNERPVFFGCDGANNTNDDYPVFVYIPNDDPTGMTNISTATLQISVANQTDIFDNGYLLATRGYAGINNTNLEQHDAEWSTCVACALFERMRVRQGAARTSACNTCFSRYCYIGQNMSSAPYSSTLSSSYSSPTSSSASSDLSVHDSSDAVSSASPSSSSSPADYDALVRNEYIIMGLLVGIVVLLLAIGGMVIRRAKAARSGYKVVGGAY</sequence>
<dbReference type="OrthoDB" id="4084751at2759"/>
<feature type="compositionally biased region" description="Low complexity" evidence="10">
    <location>
        <begin position="639"/>
        <end position="653"/>
    </location>
</feature>
<gene>
    <name evidence="13" type="ORF">FIBRA_03507</name>
</gene>
<evidence type="ECO:0000256" key="8">
    <source>
        <dbReference type="PROSITE-ProRule" id="PRU00555"/>
    </source>
</evidence>
<keyword evidence="4 8" id="KW-0378">Hydrolase</keyword>
<keyword evidence="11" id="KW-1133">Transmembrane helix</keyword>
<dbReference type="GO" id="GO:0004622">
    <property type="term" value="F:phosphatidylcholine lysophospholipase activity"/>
    <property type="evidence" value="ECO:0007669"/>
    <property type="project" value="UniProtKB-EC"/>
</dbReference>
<dbReference type="GO" id="GO:0005829">
    <property type="term" value="C:cytosol"/>
    <property type="evidence" value="ECO:0007669"/>
    <property type="project" value="TreeGrafter"/>
</dbReference>
<keyword evidence="11" id="KW-0472">Membrane</keyword>
<protein>
    <recommendedName>
        <fullName evidence="2 9">Lysophospholipase</fullName>
        <ecNumber evidence="2 9">3.1.1.5</ecNumber>
    </recommendedName>
</protein>
<dbReference type="EMBL" id="HE797033">
    <property type="protein sequence ID" value="CCM01454.1"/>
    <property type="molecule type" value="Genomic_DNA"/>
</dbReference>
<dbReference type="STRING" id="599839.J4H2F9"/>
<evidence type="ECO:0000256" key="9">
    <source>
        <dbReference type="RuleBase" id="RU362103"/>
    </source>
</evidence>
<dbReference type="SMART" id="SM00022">
    <property type="entry name" value="PLAc"/>
    <property type="match status" value="1"/>
</dbReference>
<evidence type="ECO:0000256" key="11">
    <source>
        <dbReference type="SAM" id="Phobius"/>
    </source>
</evidence>
<dbReference type="PANTHER" id="PTHR10728:SF33">
    <property type="entry name" value="LYSOPHOSPHOLIPASE 1-RELATED"/>
    <property type="match status" value="1"/>
</dbReference>
<dbReference type="Pfam" id="PF01735">
    <property type="entry name" value="PLA2_B"/>
    <property type="match status" value="1"/>
</dbReference>
<dbReference type="AlphaFoldDB" id="J4H2F9"/>
<keyword evidence="3" id="KW-0732">Signal</keyword>
<dbReference type="PANTHER" id="PTHR10728">
    <property type="entry name" value="CYTOSOLIC PHOSPHOLIPASE A2"/>
    <property type="match status" value="1"/>
</dbReference>
<dbReference type="HOGENOM" id="CLU_014602_1_0_1"/>
<evidence type="ECO:0000256" key="1">
    <source>
        <dbReference type="ARBA" id="ARBA00008780"/>
    </source>
</evidence>
<keyword evidence="14" id="KW-1185">Reference proteome</keyword>
<dbReference type="FunCoup" id="J4H2F9">
    <property type="interactions" value="199"/>
</dbReference>
<organism evidence="13 14">
    <name type="scientific">Fibroporia radiculosa</name>
    <dbReference type="NCBI Taxonomy" id="599839"/>
    <lineage>
        <taxon>Eukaryota</taxon>
        <taxon>Fungi</taxon>
        <taxon>Dikarya</taxon>
        <taxon>Basidiomycota</taxon>
        <taxon>Agaricomycotina</taxon>
        <taxon>Agaricomycetes</taxon>
        <taxon>Polyporales</taxon>
        <taxon>Fibroporiaceae</taxon>
        <taxon>Fibroporia</taxon>
    </lineage>
</organism>
<dbReference type="InParanoid" id="J4H2F9"/>
<comment type="similarity">
    <text evidence="1 9">Belongs to the lysophospholipase family.</text>
</comment>
<evidence type="ECO:0000256" key="4">
    <source>
        <dbReference type="ARBA" id="ARBA00022801"/>
    </source>
</evidence>
<evidence type="ECO:0000256" key="2">
    <source>
        <dbReference type="ARBA" id="ARBA00013274"/>
    </source>
</evidence>
<reference evidence="13 14" key="1">
    <citation type="journal article" date="2012" name="Appl. Environ. Microbiol.">
        <title>Short-read sequencing for genomic analysis of the brown rot fungus Fibroporia radiculosa.</title>
        <authorList>
            <person name="Tang J.D."/>
            <person name="Perkins A.D."/>
            <person name="Sonstegard T.S."/>
            <person name="Schroeder S.G."/>
            <person name="Burgess S.C."/>
            <person name="Diehl S.V."/>
        </authorList>
    </citation>
    <scope>NUCLEOTIDE SEQUENCE [LARGE SCALE GENOMIC DNA]</scope>
    <source>
        <strain evidence="13 14">TFFH 294</strain>
    </source>
</reference>